<proteinExistence type="predicted"/>
<dbReference type="RefSeq" id="XP_067821259.1">
    <property type="nucleotide sequence ID" value="XM_067959891.1"/>
</dbReference>
<protein>
    <submittedName>
        <fullName evidence="2">Uncharacterized protein</fullName>
    </submittedName>
</protein>
<evidence type="ECO:0000313" key="2">
    <source>
        <dbReference type="EMBL" id="TDH71760.1"/>
    </source>
</evidence>
<keyword evidence="3" id="KW-1185">Reference proteome</keyword>
<dbReference type="KEGG" id="blac:94345562"/>
<evidence type="ECO:0000256" key="1">
    <source>
        <dbReference type="SAM" id="MobiDB-lite"/>
    </source>
</evidence>
<evidence type="ECO:0000313" key="3">
    <source>
        <dbReference type="Proteomes" id="UP000294530"/>
    </source>
</evidence>
<dbReference type="EMBL" id="SHOA02000015">
    <property type="protein sequence ID" value="TDH71760.1"/>
    <property type="molecule type" value="Genomic_DNA"/>
</dbReference>
<dbReference type="AlphaFoldDB" id="A0A976IH90"/>
<accession>A0A976IH90</accession>
<gene>
    <name evidence="2" type="ORF">CCR75_001790</name>
</gene>
<sequence>MVSLHLSAQKTRDPRHTKQWPFFGAQILSVMASASCTKVILLFVALAAGGDPVLEPAKTPTLSTTHLDSKASHGEHLDNSYSRPRISASLSKTLSRKQLRWLVLPTDRALEFPQFVERVVELSHTLGLPHLVVQSMAECMVGKLRSQERQPSEGRCYSSECMVGMLRSQERSTSECMGKLLPSRVKVETFSSPECNLEKEGLLSHLTLAGMELLR</sequence>
<feature type="compositionally biased region" description="Basic and acidic residues" evidence="1">
    <location>
        <begin position="67"/>
        <end position="78"/>
    </location>
</feature>
<feature type="region of interest" description="Disordered" evidence="1">
    <location>
        <begin position="61"/>
        <end position="80"/>
    </location>
</feature>
<comment type="caution">
    <text evidence="2">The sequence shown here is derived from an EMBL/GenBank/DDBJ whole genome shotgun (WGS) entry which is preliminary data.</text>
</comment>
<reference evidence="2 3" key="1">
    <citation type="journal article" date="2021" name="Genome Biol.">
        <title>AFLAP: assembly-free linkage analysis pipeline using k-mers from genome sequencing data.</title>
        <authorList>
            <person name="Fletcher K."/>
            <person name="Zhang L."/>
            <person name="Gil J."/>
            <person name="Han R."/>
            <person name="Cavanaugh K."/>
            <person name="Michelmore R."/>
        </authorList>
    </citation>
    <scope>NUCLEOTIDE SEQUENCE [LARGE SCALE GENOMIC DNA]</scope>
    <source>
        <strain evidence="2 3">SF5</strain>
    </source>
</reference>
<dbReference type="Proteomes" id="UP000294530">
    <property type="component" value="Unassembled WGS sequence"/>
</dbReference>
<organism evidence="2 3">
    <name type="scientific">Bremia lactucae</name>
    <name type="common">Lettuce downy mildew</name>
    <dbReference type="NCBI Taxonomy" id="4779"/>
    <lineage>
        <taxon>Eukaryota</taxon>
        <taxon>Sar</taxon>
        <taxon>Stramenopiles</taxon>
        <taxon>Oomycota</taxon>
        <taxon>Peronosporomycetes</taxon>
        <taxon>Peronosporales</taxon>
        <taxon>Peronosporaceae</taxon>
        <taxon>Bremia</taxon>
    </lineage>
</organism>
<dbReference type="GeneID" id="94345562"/>
<name>A0A976IH90_BRELC</name>